<dbReference type="GO" id="GO:0016682">
    <property type="term" value="F:oxidoreductase activity, acting on diphenols and related substances as donors, oxygen as acceptor"/>
    <property type="evidence" value="ECO:0007669"/>
    <property type="project" value="TreeGrafter"/>
</dbReference>
<comment type="subcellular location">
    <subcellularLocation>
        <location evidence="1">Cell membrane</location>
        <topology evidence="1">Multi-pass membrane protein</topology>
    </subcellularLocation>
</comment>
<dbReference type="KEGG" id="echi:FKX85_11030"/>
<feature type="transmembrane region" description="Helical" evidence="7">
    <location>
        <begin position="258"/>
        <end position="277"/>
    </location>
</feature>
<evidence type="ECO:0000256" key="3">
    <source>
        <dbReference type="ARBA" id="ARBA00022475"/>
    </source>
</evidence>
<keyword evidence="9" id="KW-1185">Reference proteome</keyword>
<evidence type="ECO:0000256" key="5">
    <source>
        <dbReference type="ARBA" id="ARBA00022989"/>
    </source>
</evidence>
<evidence type="ECO:0000313" key="8">
    <source>
        <dbReference type="EMBL" id="QDH79544.1"/>
    </source>
</evidence>
<dbReference type="AlphaFoldDB" id="A0A514CIS3"/>
<dbReference type="GO" id="GO:0009055">
    <property type="term" value="F:electron transfer activity"/>
    <property type="evidence" value="ECO:0007669"/>
    <property type="project" value="TreeGrafter"/>
</dbReference>
<dbReference type="InterPro" id="IPR003317">
    <property type="entry name" value="Cyt-d_oxidase_su2"/>
</dbReference>
<protein>
    <submittedName>
        <fullName evidence="8">Cytochrome d ubiquinol oxidase subunit II</fullName>
    </submittedName>
</protein>
<evidence type="ECO:0000256" key="1">
    <source>
        <dbReference type="ARBA" id="ARBA00004651"/>
    </source>
</evidence>
<feature type="transmembrane region" description="Helical" evidence="7">
    <location>
        <begin position="204"/>
        <end position="222"/>
    </location>
</feature>
<evidence type="ECO:0000313" key="9">
    <source>
        <dbReference type="Proteomes" id="UP000316614"/>
    </source>
</evidence>
<feature type="transmembrane region" description="Helical" evidence="7">
    <location>
        <begin position="6"/>
        <end position="32"/>
    </location>
</feature>
<evidence type="ECO:0000256" key="4">
    <source>
        <dbReference type="ARBA" id="ARBA00022692"/>
    </source>
</evidence>
<feature type="transmembrane region" description="Helical" evidence="7">
    <location>
        <begin position="84"/>
        <end position="103"/>
    </location>
</feature>
<organism evidence="8 9">
    <name type="scientific">Echinicola soli</name>
    <dbReference type="NCBI Taxonomy" id="2591634"/>
    <lineage>
        <taxon>Bacteria</taxon>
        <taxon>Pseudomonadati</taxon>
        <taxon>Bacteroidota</taxon>
        <taxon>Cytophagia</taxon>
        <taxon>Cytophagales</taxon>
        <taxon>Cyclobacteriaceae</taxon>
        <taxon>Echinicola</taxon>
    </lineage>
</organism>
<feature type="transmembrane region" description="Helical" evidence="7">
    <location>
        <begin position="303"/>
        <end position="326"/>
    </location>
</feature>
<proteinExistence type="inferred from homology"/>
<evidence type="ECO:0000256" key="2">
    <source>
        <dbReference type="ARBA" id="ARBA00007543"/>
    </source>
</evidence>
<keyword evidence="6 7" id="KW-0472">Membrane</keyword>
<dbReference type="PANTHER" id="PTHR43141:SF4">
    <property type="entry name" value="CYTOCHROME BD2 SUBUNIT II"/>
    <property type="match status" value="1"/>
</dbReference>
<feature type="transmembrane region" description="Helical" evidence="7">
    <location>
        <begin position="228"/>
        <end position="251"/>
    </location>
</feature>
<dbReference type="GO" id="GO:0070069">
    <property type="term" value="C:cytochrome complex"/>
    <property type="evidence" value="ECO:0007669"/>
    <property type="project" value="TreeGrafter"/>
</dbReference>
<gene>
    <name evidence="8" type="ORF">FKX85_11030</name>
</gene>
<accession>A0A514CIS3</accession>
<feature type="transmembrane region" description="Helical" evidence="7">
    <location>
        <begin position="159"/>
        <end position="183"/>
    </location>
</feature>
<sequence length="346" mass="38784">MLYVVIAFLYLSILFYLLFGGADFGAGIIELFSGGSLKERTRLLTYQAIGPIWEANHMWLIITIVILFVGFPEIYTLASVYLHIPLSLLLIGIIARGTAFIFRHYDAVKDHFQKIYNLIFVYSSFMTPFFLGILAGTAISGRIDPDATDFVSAYIRPWLGWFPLSVGLFTVVICGFLAAVFLIGEANNDEDRDLFRKKAFRMNILTVITGGLVFLVGEWEGIRLFTELINHPVGLAALVLATLSLPVTWMLLRLKKVYWPRVLVGFQITMILITLMASQHPDFIILKNSTISLENAAAGESTIFALAMALLIGSLFILPALFYLIYSFQKQPVSVKKSTKHYDNSP</sequence>
<keyword evidence="5 7" id="KW-1133">Transmembrane helix</keyword>
<reference evidence="8 9" key="1">
    <citation type="submission" date="2019-06" db="EMBL/GenBank/DDBJ databases">
        <title>Echinicola alkalisoli sp. nov. isolated from saline soil.</title>
        <authorList>
            <person name="Sun J.-Q."/>
            <person name="Xu L."/>
        </authorList>
    </citation>
    <scope>NUCLEOTIDE SEQUENCE [LARGE SCALE GENOMIC DNA]</scope>
    <source>
        <strain evidence="8 9">LN3S3</strain>
    </source>
</reference>
<dbReference type="PANTHER" id="PTHR43141">
    <property type="entry name" value="CYTOCHROME BD2 SUBUNIT II"/>
    <property type="match status" value="1"/>
</dbReference>
<dbReference type="Proteomes" id="UP000316614">
    <property type="component" value="Chromosome"/>
</dbReference>
<dbReference type="GO" id="GO:0005886">
    <property type="term" value="C:plasma membrane"/>
    <property type="evidence" value="ECO:0007669"/>
    <property type="project" value="UniProtKB-SubCell"/>
</dbReference>
<dbReference type="Pfam" id="PF02322">
    <property type="entry name" value="Cyt_bd_oxida_II"/>
    <property type="match status" value="1"/>
</dbReference>
<name>A0A514CIS3_9BACT</name>
<evidence type="ECO:0000256" key="7">
    <source>
        <dbReference type="SAM" id="Phobius"/>
    </source>
</evidence>
<keyword evidence="3" id="KW-1003">Cell membrane</keyword>
<evidence type="ECO:0000256" key="6">
    <source>
        <dbReference type="ARBA" id="ARBA00023136"/>
    </source>
</evidence>
<feature type="transmembrane region" description="Helical" evidence="7">
    <location>
        <begin position="58"/>
        <end position="78"/>
    </location>
</feature>
<dbReference type="EMBL" id="CP041253">
    <property type="protein sequence ID" value="QDH79544.1"/>
    <property type="molecule type" value="Genomic_DNA"/>
</dbReference>
<feature type="transmembrane region" description="Helical" evidence="7">
    <location>
        <begin position="115"/>
        <end position="139"/>
    </location>
</feature>
<dbReference type="GO" id="GO:0019646">
    <property type="term" value="P:aerobic electron transport chain"/>
    <property type="evidence" value="ECO:0007669"/>
    <property type="project" value="TreeGrafter"/>
</dbReference>
<dbReference type="RefSeq" id="WP_141614787.1">
    <property type="nucleotide sequence ID" value="NZ_CP041253.1"/>
</dbReference>
<keyword evidence="4 7" id="KW-0812">Transmembrane</keyword>
<comment type="similarity">
    <text evidence="2">Belongs to the cytochrome ubiquinol oxidase subunit 2 family.</text>
</comment>
<dbReference type="OrthoDB" id="9776710at2"/>